<name>A0ABN7S2E2_OIKDI</name>
<sequence length="215" mass="24369">MSEISEILSPEFVPPEEIEAINGDEVEEIETASQEDGITEAKKFKLDLGENLDHIGIAIADETTKKSVNKTVLEKTCLTWRKRPTVYDLHRKQMLEIVETQMHRITYRTMANPIDGEFTIGRVYIDNKPTTFLSCDHPKCVGTTSRYLKAFFNVSNTPHKNSFRKHHNRRHCEGGARQIFATFDDLADQSQPISTTPEPTVSFSSTISASYNTNT</sequence>
<proteinExistence type="predicted"/>
<dbReference type="Proteomes" id="UP001158576">
    <property type="component" value="Chromosome PAR"/>
</dbReference>
<keyword evidence="2" id="KW-1185">Reference proteome</keyword>
<protein>
    <submittedName>
        <fullName evidence="1">Oidioi.mRNA.OKI2018_I69.PAR.g12935.t1.cds</fullName>
    </submittedName>
</protein>
<dbReference type="EMBL" id="OU015568">
    <property type="protein sequence ID" value="CAG5091250.1"/>
    <property type="molecule type" value="Genomic_DNA"/>
</dbReference>
<organism evidence="1 2">
    <name type="scientific">Oikopleura dioica</name>
    <name type="common">Tunicate</name>
    <dbReference type="NCBI Taxonomy" id="34765"/>
    <lineage>
        <taxon>Eukaryota</taxon>
        <taxon>Metazoa</taxon>
        <taxon>Chordata</taxon>
        <taxon>Tunicata</taxon>
        <taxon>Appendicularia</taxon>
        <taxon>Copelata</taxon>
        <taxon>Oikopleuridae</taxon>
        <taxon>Oikopleura</taxon>
    </lineage>
</organism>
<gene>
    <name evidence="1" type="ORF">OKIOD_LOCUS4493</name>
</gene>
<evidence type="ECO:0000313" key="2">
    <source>
        <dbReference type="Proteomes" id="UP001158576"/>
    </source>
</evidence>
<evidence type="ECO:0000313" key="1">
    <source>
        <dbReference type="EMBL" id="CAG5091250.1"/>
    </source>
</evidence>
<accession>A0ABN7S2E2</accession>
<reference evidence="1 2" key="1">
    <citation type="submission" date="2021-04" db="EMBL/GenBank/DDBJ databases">
        <authorList>
            <person name="Bliznina A."/>
        </authorList>
    </citation>
    <scope>NUCLEOTIDE SEQUENCE [LARGE SCALE GENOMIC DNA]</scope>
</reference>